<dbReference type="STRING" id="36166.T1GBW9"/>
<protein>
    <submittedName>
        <fullName evidence="1">Uncharacterized protein</fullName>
    </submittedName>
</protein>
<dbReference type="Proteomes" id="UP000015102">
    <property type="component" value="Unassembled WGS sequence"/>
</dbReference>
<proteinExistence type="predicted"/>
<accession>T1GBW9</accession>
<evidence type="ECO:0000313" key="2">
    <source>
        <dbReference type="Proteomes" id="UP000015102"/>
    </source>
</evidence>
<sequence>MKVEYMTIQVGNTMINSKDIIKYIAVMIYNRLIFEFHVESAIEKASKIQSMLDRMLPIIGGPKYQKRILLSRFLSSAHFSCICNMVESGESGRLAALKIISGYRTISGGAVYVLAGRKAQPLVSFEDYTS</sequence>
<keyword evidence="2" id="KW-1185">Reference proteome</keyword>
<name>T1GBW9_MEGSC</name>
<dbReference type="AlphaFoldDB" id="T1GBW9"/>
<evidence type="ECO:0000313" key="1">
    <source>
        <dbReference type="EnsemblMetazoa" id="MESCA000758-PA"/>
    </source>
</evidence>
<dbReference type="EnsemblMetazoa" id="MESCA000758-RA">
    <property type="protein sequence ID" value="MESCA000758-PA"/>
    <property type="gene ID" value="MESCA000758"/>
</dbReference>
<reference evidence="2" key="1">
    <citation type="submission" date="2013-02" db="EMBL/GenBank/DDBJ databases">
        <authorList>
            <person name="Hughes D."/>
        </authorList>
    </citation>
    <scope>NUCLEOTIDE SEQUENCE</scope>
    <source>
        <strain>Durham</strain>
        <strain evidence="2">NC isolate 2 -- Noor lab</strain>
    </source>
</reference>
<reference evidence="1" key="2">
    <citation type="submission" date="2015-06" db="UniProtKB">
        <authorList>
            <consortium name="EnsemblMetazoa"/>
        </authorList>
    </citation>
    <scope>IDENTIFICATION</scope>
</reference>
<dbReference type="EMBL" id="CAQQ02086267">
    <property type="status" value="NOT_ANNOTATED_CDS"/>
    <property type="molecule type" value="Genomic_DNA"/>
</dbReference>
<organism evidence="1 2">
    <name type="scientific">Megaselia scalaris</name>
    <name type="common">Humpbacked fly</name>
    <name type="synonym">Phora scalaris</name>
    <dbReference type="NCBI Taxonomy" id="36166"/>
    <lineage>
        <taxon>Eukaryota</taxon>
        <taxon>Metazoa</taxon>
        <taxon>Ecdysozoa</taxon>
        <taxon>Arthropoda</taxon>
        <taxon>Hexapoda</taxon>
        <taxon>Insecta</taxon>
        <taxon>Pterygota</taxon>
        <taxon>Neoptera</taxon>
        <taxon>Endopterygota</taxon>
        <taxon>Diptera</taxon>
        <taxon>Brachycera</taxon>
        <taxon>Muscomorpha</taxon>
        <taxon>Platypezoidea</taxon>
        <taxon>Phoridae</taxon>
        <taxon>Megaseliini</taxon>
        <taxon>Megaselia</taxon>
    </lineage>
</organism>
<dbReference type="HOGENOM" id="CLU_1943428_0_0_1"/>